<evidence type="ECO:0000256" key="3">
    <source>
        <dbReference type="ARBA" id="ARBA00022630"/>
    </source>
</evidence>
<name>A0A4V6BLQ1_9BACT</name>
<dbReference type="PANTHER" id="PTHR30040:SF2">
    <property type="entry name" value="FAD:PROTEIN FMN TRANSFERASE"/>
    <property type="match status" value="1"/>
</dbReference>
<dbReference type="GO" id="GO:0016740">
    <property type="term" value="F:transferase activity"/>
    <property type="evidence" value="ECO:0007669"/>
    <property type="project" value="UniProtKB-UniRule"/>
</dbReference>
<evidence type="ECO:0000256" key="5">
    <source>
        <dbReference type="ARBA" id="ARBA00022723"/>
    </source>
</evidence>
<evidence type="ECO:0000256" key="6">
    <source>
        <dbReference type="ARBA" id="ARBA00022827"/>
    </source>
</evidence>
<dbReference type="OrthoDB" id="9778595at2"/>
<proteinExistence type="inferred from homology"/>
<evidence type="ECO:0000313" key="13">
    <source>
        <dbReference type="EMBL" id="TKT91243.1"/>
    </source>
</evidence>
<keyword evidence="6 10" id="KW-0274">FAD</keyword>
<dbReference type="InterPro" id="IPR024932">
    <property type="entry name" value="ApbE"/>
</dbReference>
<evidence type="ECO:0000256" key="1">
    <source>
        <dbReference type="ARBA" id="ARBA00011955"/>
    </source>
</evidence>
<comment type="similarity">
    <text evidence="10">Belongs to the ApbE family.</text>
</comment>
<keyword evidence="14" id="KW-1185">Reference proteome</keyword>
<reference evidence="13 14" key="1">
    <citation type="submission" date="2019-05" db="EMBL/GenBank/DDBJ databases">
        <title>Dyadobacter AR-3-8 sp. nov., isolated from arctic soil.</title>
        <authorList>
            <person name="Chaudhary D.K."/>
        </authorList>
    </citation>
    <scope>NUCLEOTIDE SEQUENCE [LARGE SCALE GENOMIC DNA]</scope>
    <source>
        <strain evidence="13 14">AR-3-8</strain>
    </source>
</reference>
<dbReference type="PANTHER" id="PTHR30040">
    <property type="entry name" value="THIAMINE BIOSYNTHESIS LIPOPROTEIN APBE"/>
    <property type="match status" value="1"/>
</dbReference>
<dbReference type="PIRSF" id="PIRSF006268">
    <property type="entry name" value="ApbE"/>
    <property type="match status" value="1"/>
</dbReference>
<evidence type="ECO:0000256" key="8">
    <source>
        <dbReference type="ARBA" id="ARBA00031306"/>
    </source>
</evidence>
<feature type="coiled-coil region" evidence="12">
    <location>
        <begin position="24"/>
        <end position="51"/>
    </location>
</feature>
<dbReference type="SUPFAM" id="SSF143631">
    <property type="entry name" value="ApbE-like"/>
    <property type="match status" value="1"/>
</dbReference>
<evidence type="ECO:0000256" key="2">
    <source>
        <dbReference type="ARBA" id="ARBA00016337"/>
    </source>
</evidence>
<evidence type="ECO:0000256" key="11">
    <source>
        <dbReference type="PIRSR" id="PIRSR006268-2"/>
    </source>
</evidence>
<dbReference type="GO" id="GO:0046872">
    <property type="term" value="F:metal ion binding"/>
    <property type="evidence" value="ECO:0007669"/>
    <property type="project" value="UniProtKB-UniRule"/>
</dbReference>
<keyword evidence="3 10" id="KW-0285">Flavoprotein</keyword>
<gene>
    <name evidence="13" type="ORF">FDK13_16485</name>
</gene>
<feature type="binding site" evidence="11">
    <location>
        <position position="265"/>
    </location>
    <ligand>
        <name>Mg(2+)</name>
        <dbReference type="ChEBI" id="CHEBI:18420"/>
    </ligand>
</feature>
<comment type="caution">
    <text evidence="13">The sequence shown here is derived from an EMBL/GenBank/DDBJ whole genome shotgun (WGS) entry which is preliminary data.</text>
</comment>
<keyword evidence="7 10" id="KW-0460">Magnesium</keyword>
<feature type="binding site" evidence="11">
    <location>
        <position position="261"/>
    </location>
    <ligand>
        <name>Mg(2+)</name>
        <dbReference type="ChEBI" id="CHEBI:18420"/>
    </ligand>
</feature>
<dbReference type="AlphaFoldDB" id="A0A4V6BLQ1"/>
<evidence type="ECO:0000256" key="9">
    <source>
        <dbReference type="ARBA" id="ARBA00048540"/>
    </source>
</evidence>
<sequence length="309" mass="34366">MNEFRLVEKLMGSAFELIIVDDDKSKAEELLQEGRAEIKRLESLLTEFDESSFTSQLNINAGIKPVQVDAEVYKLIKRCINISNLTQGAFDITVGPLKKLYNFKNEKFVYPEKHAVKKTISLIGSQQISFLSDNFIFLKKKGMHISFAAVGKGYAADKVKQLWLAKGVQNGVINASGDLTVIGKKSEEKPWQIGIANPDSANEVLCYLPIENASIATSGDYEQFFMHKGKRYSHNIDPRTGKPVSGIKSVTVISPGAELCDALATAVYVMGVEVGLHFINQLPQTHCLIINDKNEVFPSRNLNFKYAEK</sequence>
<evidence type="ECO:0000256" key="7">
    <source>
        <dbReference type="ARBA" id="ARBA00022842"/>
    </source>
</evidence>
<protein>
    <recommendedName>
        <fullName evidence="2 10">FAD:protein FMN transferase</fullName>
        <ecNumber evidence="1 10">2.7.1.180</ecNumber>
    </recommendedName>
    <alternativeName>
        <fullName evidence="8 10">Flavin transferase</fullName>
    </alternativeName>
</protein>
<dbReference type="EC" id="2.7.1.180" evidence="1 10"/>
<comment type="cofactor">
    <cofactor evidence="11">
        <name>Mg(2+)</name>
        <dbReference type="ChEBI" id="CHEBI:18420"/>
    </cofactor>
    <cofactor evidence="11">
        <name>Mn(2+)</name>
        <dbReference type="ChEBI" id="CHEBI:29035"/>
    </cofactor>
    <text evidence="11">Magnesium. Can also use manganese.</text>
</comment>
<comment type="catalytic activity">
    <reaction evidence="9 10">
        <text>L-threonyl-[protein] + FAD = FMN-L-threonyl-[protein] + AMP + H(+)</text>
        <dbReference type="Rhea" id="RHEA:36847"/>
        <dbReference type="Rhea" id="RHEA-COMP:11060"/>
        <dbReference type="Rhea" id="RHEA-COMP:11061"/>
        <dbReference type="ChEBI" id="CHEBI:15378"/>
        <dbReference type="ChEBI" id="CHEBI:30013"/>
        <dbReference type="ChEBI" id="CHEBI:57692"/>
        <dbReference type="ChEBI" id="CHEBI:74257"/>
        <dbReference type="ChEBI" id="CHEBI:456215"/>
        <dbReference type="EC" id="2.7.1.180"/>
    </reaction>
</comment>
<dbReference type="Proteomes" id="UP000304900">
    <property type="component" value="Unassembled WGS sequence"/>
</dbReference>
<dbReference type="Gene3D" id="3.10.520.10">
    <property type="entry name" value="ApbE-like domains"/>
    <property type="match status" value="1"/>
</dbReference>
<evidence type="ECO:0000256" key="10">
    <source>
        <dbReference type="PIRNR" id="PIRNR006268"/>
    </source>
</evidence>
<feature type="binding site" evidence="11">
    <location>
        <position position="149"/>
    </location>
    <ligand>
        <name>Mg(2+)</name>
        <dbReference type="ChEBI" id="CHEBI:18420"/>
    </ligand>
</feature>
<keyword evidence="5 10" id="KW-0479">Metal-binding</keyword>
<keyword evidence="12" id="KW-0175">Coiled coil</keyword>
<organism evidence="13 14">
    <name type="scientific">Dyadobacter frigoris</name>
    <dbReference type="NCBI Taxonomy" id="2576211"/>
    <lineage>
        <taxon>Bacteria</taxon>
        <taxon>Pseudomonadati</taxon>
        <taxon>Bacteroidota</taxon>
        <taxon>Cytophagia</taxon>
        <taxon>Cytophagales</taxon>
        <taxon>Spirosomataceae</taxon>
        <taxon>Dyadobacter</taxon>
    </lineage>
</organism>
<dbReference type="InterPro" id="IPR003374">
    <property type="entry name" value="ApbE-like_sf"/>
</dbReference>
<keyword evidence="4 10" id="KW-0808">Transferase</keyword>
<accession>A0A4V6BLQ1</accession>
<evidence type="ECO:0000313" key="14">
    <source>
        <dbReference type="Proteomes" id="UP000304900"/>
    </source>
</evidence>
<dbReference type="Pfam" id="PF02424">
    <property type="entry name" value="ApbE"/>
    <property type="match status" value="1"/>
</dbReference>
<evidence type="ECO:0000256" key="4">
    <source>
        <dbReference type="ARBA" id="ARBA00022679"/>
    </source>
</evidence>
<evidence type="ECO:0000256" key="12">
    <source>
        <dbReference type="SAM" id="Coils"/>
    </source>
</evidence>
<dbReference type="EMBL" id="SZVO01000007">
    <property type="protein sequence ID" value="TKT91243.1"/>
    <property type="molecule type" value="Genomic_DNA"/>
</dbReference>
<dbReference type="RefSeq" id="WP_137341103.1">
    <property type="nucleotide sequence ID" value="NZ_BSQH01000033.1"/>
</dbReference>